<keyword evidence="2" id="KW-0813">Transport</keyword>
<protein>
    <submittedName>
        <fullName evidence="6">ABC transporter ATP-binding protein</fullName>
    </submittedName>
</protein>
<sequence>MANNSLMKVENISKIYQMGEVEVTAAKNINLELYQGEFVVILGPSGSGKSTLLNIIGGMDLPTEGRVFLKEEEITKYNDKRLTNYRREKIGFVFQFYNLMANLTARENVELATEICKDALDIDEIMKAVGLEDRKDHFPAQMSGGEQQRVAIARAVAKNPLILLCDEPTGALDFETGIKILSLLKKINKELNKTVVIITHNMPIGDMADRVIKMRSGELVEIKENKNPIPPERIEW</sequence>
<dbReference type="PROSITE" id="PS00211">
    <property type="entry name" value="ABC_TRANSPORTER_1"/>
    <property type="match status" value="1"/>
</dbReference>
<dbReference type="GO" id="GO:0098796">
    <property type="term" value="C:membrane protein complex"/>
    <property type="evidence" value="ECO:0007669"/>
    <property type="project" value="UniProtKB-ARBA"/>
</dbReference>
<evidence type="ECO:0000256" key="2">
    <source>
        <dbReference type="ARBA" id="ARBA00022448"/>
    </source>
</evidence>
<dbReference type="InterPro" id="IPR027417">
    <property type="entry name" value="P-loop_NTPase"/>
</dbReference>
<dbReference type="PANTHER" id="PTHR42798">
    <property type="entry name" value="LIPOPROTEIN-RELEASING SYSTEM ATP-BINDING PROTEIN LOLD"/>
    <property type="match status" value="1"/>
</dbReference>
<evidence type="ECO:0000256" key="3">
    <source>
        <dbReference type="ARBA" id="ARBA00022741"/>
    </source>
</evidence>
<dbReference type="OrthoDB" id="9802264at2"/>
<name>A0A6I0F9Q0_9FIRM</name>
<evidence type="ECO:0000256" key="1">
    <source>
        <dbReference type="ARBA" id="ARBA00005417"/>
    </source>
</evidence>
<dbReference type="GO" id="GO:0016887">
    <property type="term" value="F:ATP hydrolysis activity"/>
    <property type="evidence" value="ECO:0007669"/>
    <property type="project" value="InterPro"/>
</dbReference>
<dbReference type="InterPro" id="IPR017911">
    <property type="entry name" value="MacB-like_ATP-bd"/>
</dbReference>
<dbReference type="PANTHER" id="PTHR42798:SF2">
    <property type="entry name" value="ABC TRANSPORTER ATP-BINDING PROTEIN MG467-RELATED"/>
    <property type="match status" value="1"/>
</dbReference>
<dbReference type="PROSITE" id="PS50893">
    <property type="entry name" value="ABC_TRANSPORTER_2"/>
    <property type="match status" value="1"/>
</dbReference>
<proteinExistence type="inferred from homology"/>
<dbReference type="InterPro" id="IPR003593">
    <property type="entry name" value="AAA+_ATPase"/>
</dbReference>
<dbReference type="RefSeq" id="WP_151860722.1">
    <property type="nucleotide sequence ID" value="NZ_WBZC01000018.1"/>
</dbReference>
<evidence type="ECO:0000256" key="4">
    <source>
        <dbReference type="ARBA" id="ARBA00022840"/>
    </source>
</evidence>
<dbReference type="FunFam" id="3.40.50.300:FF:000032">
    <property type="entry name" value="Export ABC transporter ATP-binding protein"/>
    <property type="match status" value="1"/>
</dbReference>
<dbReference type="InterPro" id="IPR017871">
    <property type="entry name" value="ABC_transporter-like_CS"/>
</dbReference>
<comment type="caution">
    <text evidence="6">The sequence shown here is derived from an EMBL/GenBank/DDBJ whole genome shotgun (WGS) entry which is preliminary data.</text>
</comment>
<dbReference type="SMART" id="SM00382">
    <property type="entry name" value="AAA"/>
    <property type="match status" value="1"/>
</dbReference>
<feature type="domain" description="ABC transporter" evidence="5">
    <location>
        <begin position="7"/>
        <end position="236"/>
    </location>
</feature>
<evidence type="ECO:0000313" key="6">
    <source>
        <dbReference type="EMBL" id="KAB3535514.1"/>
    </source>
</evidence>
<gene>
    <name evidence="6" type="ORF">F8154_06115</name>
</gene>
<dbReference type="GO" id="GO:0022857">
    <property type="term" value="F:transmembrane transporter activity"/>
    <property type="evidence" value="ECO:0007669"/>
    <property type="project" value="UniProtKB-ARBA"/>
</dbReference>
<dbReference type="Proteomes" id="UP000432715">
    <property type="component" value="Unassembled WGS sequence"/>
</dbReference>
<keyword evidence="3" id="KW-0547">Nucleotide-binding</keyword>
<evidence type="ECO:0000259" key="5">
    <source>
        <dbReference type="PROSITE" id="PS50893"/>
    </source>
</evidence>
<dbReference type="InterPro" id="IPR003439">
    <property type="entry name" value="ABC_transporter-like_ATP-bd"/>
</dbReference>
<keyword evidence="7" id="KW-1185">Reference proteome</keyword>
<evidence type="ECO:0000313" key="7">
    <source>
        <dbReference type="Proteomes" id="UP000432715"/>
    </source>
</evidence>
<comment type="similarity">
    <text evidence="1">Belongs to the ABC transporter superfamily.</text>
</comment>
<dbReference type="Pfam" id="PF00005">
    <property type="entry name" value="ABC_tran"/>
    <property type="match status" value="1"/>
</dbReference>
<dbReference type="CDD" id="cd03255">
    <property type="entry name" value="ABC_MJ0796_LolCDE_FtsE"/>
    <property type="match status" value="1"/>
</dbReference>
<dbReference type="AlphaFoldDB" id="A0A6I0F9Q0"/>
<organism evidence="6 7">
    <name type="scientific">Alkaliphilus pronyensis</name>
    <dbReference type="NCBI Taxonomy" id="1482732"/>
    <lineage>
        <taxon>Bacteria</taxon>
        <taxon>Bacillati</taxon>
        <taxon>Bacillota</taxon>
        <taxon>Clostridia</taxon>
        <taxon>Peptostreptococcales</taxon>
        <taxon>Natronincolaceae</taxon>
        <taxon>Alkaliphilus</taxon>
    </lineage>
</organism>
<reference evidence="6 7" key="1">
    <citation type="submission" date="2019-10" db="EMBL/GenBank/DDBJ databases">
        <title>Alkaliphilus serpentinus sp. nov. and Alkaliphilus pronyensis sp. nov., two novel anaerobic alkaliphilic species isolated from the serpentinized-hosted hydrothermal field of the Prony Bay (New Caledonia).</title>
        <authorList>
            <person name="Postec A."/>
        </authorList>
    </citation>
    <scope>NUCLEOTIDE SEQUENCE [LARGE SCALE GENOMIC DNA]</scope>
    <source>
        <strain evidence="6 7">LacV</strain>
    </source>
</reference>
<dbReference type="GO" id="GO:0005524">
    <property type="term" value="F:ATP binding"/>
    <property type="evidence" value="ECO:0007669"/>
    <property type="project" value="UniProtKB-KW"/>
</dbReference>
<dbReference type="Gene3D" id="3.40.50.300">
    <property type="entry name" value="P-loop containing nucleotide triphosphate hydrolases"/>
    <property type="match status" value="1"/>
</dbReference>
<keyword evidence="4 6" id="KW-0067">ATP-binding</keyword>
<accession>A0A6I0F9Q0</accession>
<dbReference type="EMBL" id="WBZC01000018">
    <property type="protein sequence ID" value="KAB3535514.1"/>
    <property type="molecule type" value="Genomic_DNA"/>
</dbReference>
<dbReference type="SUPFAM" id="SSF52540">
    <property type="entry name" value="P-loop containing nucleoside triphosphate hydrolases"/>
    <property type="match status" value="1"/>
</dbReference>